<proteinExistence type="predicted"/>
<name>A0ABU6YZZ9_9FABA</name>
<dbReference type="EMBL" id="JASCZI010271863">
    <property type="protein sequence ID" value="MED6215809.1"/>
    <property type="molecule type" value="Genomic_DNA"/>
</dbReference>
<protein>
    <submittedName>
        <fullName evidence="2">Uncharacterized protein</fullName>
    </submittedName>
</protein>
<feature type="region of interest" description="Disordered" evidence="1">
    <location>
        <begin position="1"/>
        <end position="20"/>
    </location>
</feature>
<organism evidence="2 3">
    <name type="scientific">Stylosanthes scabra</name>
    <dbReference type="NCBI Taxonomy" id="79078"/>
    <lineage>
        <taxon>Eukaryota</taxon>
        <taxon>Viridiplantae</taxon>
        <taxon>Streptophyta</taxon>
        <taxon>Embryophyta</taxon>
        <taxon>Tracheophyta</taxon>
        <taxon>Spermatophyta</taxon>
        <taxon>Magnoliopsida</taxon>
        <taxon>eudicotyledons</taxon>
        <taxon>Gunneridae</taxon>
        <taxon>Pentapetalae</taxon>
        <taxon>rosids</taxon>
        <taxon>fabids</taxon>
        <taxon>Fabales</taxon>
        <taxon>Fabaceae</taxon>
        <taxon>Papilionoideae</taxon>
        <taxon>50 kb inversion clade</taxon>
        <taxon>dalbergioids sensu lato</taxon>
        <taxon>Dalbergieae</taxon>
        <taxon>Pterocarpus clade</taxon>
        <taxon>Stylosanthes</taxon>
    </lineage>
</organism>
<accession>A0ABU6YZZ9</accession>
<feature type="region of interest" description="Disordered" evidence="1">
    <location>
        <begin position="39"/>
        <end position="89"/>
    </location>
</feature>
<feature type="compositionally biased region" description="Acidic residues" evidence="1">
    <location>
        <begin position="80"/>
        <end position="89"/>
    </location>
</feature>
<keyword evidence="3" id="KW-1185">Reference proteome</keyword>
<evidence type="ECO:0000313" key="3">
    <source>
        <dbReference type="Proteomes" id="UP001341840"/>
    </source>
</evidence>
<sequence length="89" mass="8919">MPKLENSLDGSPAVLPTGSPSATATAAAAVAAISASAAVGPTPVESSTQVPPASTASETHRTKKQSLKRDRAKVVNLEGLQEDPAADLQ</sequence>
<comment type="caution">
    <text evidence="2">The sequence shown here is derived from an EMBL/GenBank/DDBJ whole genome shotgun (WGS) entry which is preliminary data.</text>
</comment>
<reference evidence="2 3" key="1">
    <citation type="journal article" date="2023" name="Plants (Basel)">
        <title>Bridging the Gap: Combining Genomics and Transcriptomics Approaches to Understand Stylosanthes scabra, an Orphan Legume from the Brazilian Caatinga.</title>
        <authorList>
            <person name="Ferreira-Neto J.R.C."/>
            <person name="da Silva M.D."/>
            <person name="Binneck E."/>
            <person name="de Melo N.F."/>
            <person name="da Silva R.H."/>
            <person name="de Melo A.L.T.M."/>
            <person name="Pandolfi V."/>
            <person name="Bustamante F.O."/>
            <person name="Brasileiro-Vidal A.C."/>
            <person name="Benko-Iseppon A.M."/>
        </authorList>
    </citation>
    <scope>NUCLEOTIDE SEQUENCE [LARGE SCALE GENOMIC DNA]</scope>
    <source>
        <tissue evidence="2">Leaves</tissue>
    </source>
</reference>
<dbReference type="Proteomes" id="UP001341840">
    <property type="component" value="Unassembled WGS sequence"/>
</dbReference>
<evidence type="ECO:0000256" key="1">
    <source>
        <dbReference type="SAM" id="MobiDB-lite"/>
    </source>
</evidence>
<evidence type="ECO:0000313" key="2">
    <source>
        <dbReference type="EMBL" id="MED6215809.1"/>
    </source>
</evidence>
<gene>
    <name evidence="2" type="ORF">PIB30_001426</name>
</gene>
<feature type="compositionally biased region" description="Polar residues" evidence="1">
    <location>
        <begin position="44"/>
        <end position="57"/>
    </location>
</feature>